<dbReference type="InterPro" id="IPR019787">
    <property type="entry name" value="Znf_PHD-finger"/>
</dbReference>
<evidence type="ECO:0000256" key="3">
    <source>
        <dbReference type="ARBA" id="ARBA00022833"/>
    </source>
</evidence>
<dbReference type="EMBL" id="BTGU01000017">
    <property type="protein sequence ID" value="GMN44117.1"/>
    <property type="molecule type" value="Genomic_DNA"/>
</dbReference>
<gene>
    <name evidence="7" type="ORF">TIFTF001_013317</name>
</gene>
<sequence length="362" mass="38456">MNHRASAKPSPNPVPASSNGRSPASECGNCGAKKRWILHHVRIRGIHRRLCTSCVLRLHPSSFCPICFQFYDSATVPTSSKRLTCSKCASFTHHQCAPPSATAAAAATVAGGPLSSSSSNNSYLCPPCVSPNFSFFDIDSDPNRGIDRKLAVVLLCAARISAASMNKAVIVARAEAERRVREAALARKRAREALDNLALLVSSRGDKAVRKDATPTAIVEGSVSELLGSVNSAQKLQKEKNLPVTAAPNPPAKQQMFNGFSAPRQSPAISATSPAFKKTENGEAAPVNGNVNGKDKLGSVDVKKEKVEMETKSHGRGEDVPPKLLFYVPSFADPSSVLSHLVAFMDIVVLVNDTGSCLTVNL</sequence>
<comment type="caution">
    <text evidence="7">The sequence shown here is derived from an EMBL/GenBank/DDBJ whole genome shotgun (WGS) entry which is preliminary data.</text>
</comment>
<evidence type="ECO:0000313" key="8">
    <source>
        <dbReference type="Proteomes" id="UP001187192"/>
    </source>
</evidence>
<evidence type="ECO:0000259" key="6">
    <source>
        <dbReference type="PROSITE" id="PS50016"/>
    </source>
</evidence>
<dbReference type="AlphaFoldDB" id="A0AA88A0Q4"/>
<proteinExistence type="predicted"/>
<dbReference type="Gene3D" id="3.30.40.10">
    <property type="entry name" value="Zinc/RING finger domain, C3HC4 (zinc finger)"/>
    <property type="match status" value="1"/>
</dbReference>
<reference evidence="7" key="1">
    <citation type="submission" date="2023-07" db="EMBL/GenBank/DDBJ databases">
        <title>draft genome sequence of fig (Ficus carica).</title>
        <authorList>
            <person name="Takahashi T."/>
            <person name="Nishimura K."/>
        </authorList>
    </citation>
    <scope>NUCLEOTIDE SEQUENCE</scope>
</reference>
<keyword evidence="2 4" id="KW-0863">Zinc-finger</keyword>
<keyword evidence="1" id="KW-0479">Metal-binding</keyword>
<dbReference type="PROSITE" id="PS50016">
    <property type="entry name" value="ZF_PHD_2"/>
    <property type="match status" value="1"/>
</dbReference>
<feature type="region of interest" description="Disordered" evidence="5">
    <location>
        <begin position="1"/>
        <end position="22"/>
    </location>
</feature>
<dbReference type="PROSITE" id="PS01359">
    <property type="entry name" value="ZF_PHD_1"/>
    <property type="match status" value="1"/>
</dbReference>
<dbReference type="GO" id="GO:0008270">
    <property type="term" value="F:zinc ion binding"/>
    <property type="evidence" value="ECO:0007669"/>
    <property type="project" value="UniProtKB-KW"/>
</dbReference>
<evidence type="ECO:0000256" key="2">
    <source>
        <dbReference type="ARBA" id="ARBA00022771"/>
    </source>
</evidence>
<evidence type="ECO:0000256" key="5">
    <source>
        <dbReference type="SAM" id="MobiDB-lite"/>
    </source>
</evidence>
<evidence type="ECO:0000256" key="4">
    <source>
        <dbReference type="PROSITE-ProRule" id="PRU00146"/>
    </source>
</evidence>
<dbReference type="PANTHER" id="PTHR34451:SF15">
    <property type="entry name" value="PHD-TYPE DOMAIN-CONTAINING PROTEIN"/>
    <property type="match status" value="1"/>
</dbReference>
<evidence type="ECO:0000313" key="7">
    <source>
        <dbReference type="EMBL" id="GMN44117.1"/>
    </source>
</evidence>
<dbReference type="PANTHER" id="PTHR34451">
    <property type="entry name" value="PHD FINGER FAMILY PROTEIN"/>
    <property type="match status" value="1"/>
</dbReference>
<name>A0AA88A0Q4_FICCA</name>
<dbReference type="Proteomes" id="UP001187192">
    <property type="component" value="Unassembled WGS sequence"/>
</dbReference>
<keyword evidence="8" id="KW-1185">Reference proteome</keyword>
<dbReference type="InterPro" id="IPR013083">
    <property type="entry name" value="Znf_RING/FYVE/PHD"/>
</dbReference>
<keyword evidence="3" id="KW-0862">Zinc</keyword>
<dbReference type="InterPro" id="IPR019786">
    <property type="entry name" value="Zinc_finger_PHD-type_CS"/>
</dbReference>
<organism evidence="7 8">
    <name type="scientific">Ficus carica</name>
    <name type="common">Common fig</name>
    <dbReference type="NCBI Taxonomy" id="3494"/>
    <lineage>
        <taxon>Eukaryota</taxon>
        <taxon>Viridiplantae</taxon>
        <taxon>Streptophyta</taxon>
        <taxon>Embryophyta</taxon>
        <taxon>Tracheophyta</taxon>
        <taxon>Spermatophyta</taxon>
        <taxon>Magnoliopsida</taxon>
        <taxon>eudicotyledons</taxon>
        <taxon>Gunneridae</taxon>
        <taxon>Pentapetalae</taxon>
        <taxon>rosids</taxon>
        <taxon>fabids</taxon>
        <taxon>Rosales</taxon>
        <taxon>Moraceae</taxon>
        <taxon>Ficeae</taxon>
        <taxon>Ficus</taxon>
    </lineage>
</organism>
<accession>A0AA88A0Q4</accession>
<evidence type="ECO:0000256" key="1">
    <source>
        <dbReference type="ARBA" id="ARBA00022723"/>
    </source>
</evidence>
<protein>
    <recommendedName>
        <fullName evidence="6">PHD-type domain-containing protein</fullName>
    </recommendedName>
</protein>
<feature type="domain" description="PHD-type" evidence="6">
    <location>
        <begin position="61"/>
        <end position="131"/>
    </location>
</feature>